<dbReference type="PROSITE" id="PS51257">
    <property type="entry name" value="PROKAR_LIPOPROTEIN"/>
    <property type="match status" value="1"/>
</dbReference>
<evidence type="ECO:0000313" key="2">
    <source>
        <dbReference type="EMBL" id="VVP97740.1"/>
    </source>
</evidence>
<feature type="chain" id="PRO_5022691410" description="Phage infection protein" evidence="1">
    <location>
        <begin position="26"/>
        <end position="142"/>
    </location>
</feature>
<name>A0A5E7THL5_PSEFL</name>
<evidence type="ECO:0000256" key="1">
    <source>
        <dbReference type="SAM" id="SignalP"/>
    </source>
</evidence>
<accession>A0A5E7THL5</accession>
<sequence length="142" mass="15121" precursor="true">MKLPNLFLSMALISTVSCLSSTIYATEVRSGGRAGGDRDASAPLLQHTLHKARDQHVAEGGAERLKERQLAADGADRLQQNQIAEGGAERLRERQVAADGSDRLQQNQIAEGGSDRLIENRVADNSATYGAGAVASFCLACR</sequence>
<dbReference type="Proteomes" id="UP000412311">
    <property type="component" value="Unassembled WGS sequence"/>
</dbReference>
<dbReference type="EMBL" id="CABVJG010000005">
    <property type="protein sequence ID" value="VVP97740.1"/>
    <property type="molecule type" value="Genomic_DNA"/>
</dbReference>
<evidence type="ECO:0000313" key="3">
    <source>
        <dbReference type="Proteomes" id="UP000412311"/>
    </source>
</evidence>
<feature type="signal peptide" evidence="1">
    <location>
        <begin position="1"/>
        <end position="25"/>
    </location>
</feature>
<evidence type="ECO:0008006" key="4">
    <source>
        <dbReference type="Google" id="ProtNLM"/>
    </source>
</evidence>
<organism evidence="2 3">
    <name type="scientific">Pseudomonas fluorescens</name>
    <dbReference type="NCBI Taxonomy" id="294"/>
    <lineage>
        <taxon>Bacteria</taxon>
        <taxon>Pseudomonadati</taxon>
        <taxon>Pseudomonadota</taxon>
        <taxon>Gammaproteobacteria</taxon>
        <taxon>Pseudomonadales</taxon>
        <taxon>Pseudomonadaceae</taxon>
        <taxon>Pseudomonas</taxon>
    </lineage>
</organism>
<reference evidence="2 3" key="1">
    <citation type="submission" date="2019-09" db="EMBL/GenBank/DDBJ databases">
        <authorList>
            <person name="Chandra G."/>
            <person name="Truman W A."/>
        </authorList>
    </citation>
    <scope>NUCLEOTIDE SEQUENCE [LARGE SCALE GENOMIC DNA]</scope>
    <source>
        <strain evidence="2">PS925</strain>
    </source>
</reference>
<protein>
    <recommendedName>
        <fullName evidence="4">Phage infection protein</fullName>
    </recommendedName>
</protein>
<gene>
    <name evidence="2" type="ORF">PS925_02003</name>
</gene>
<keyword evidence="1" id="KW-0732">Signal</keyword>
<proteinExistence type="predicted"/>
<dbReference type="AlphaFoldDB" id="A0A5E7THL5"/>
<dbReference type="RefSeq" id="WP_224793241.1">
    <property type="nucleotide sequence ID" value="NZ_CABVJG010000005.1"/>
</dbReference>